<feature type="repeat" description="WD" evidence="1">
    <location>
        <begin position="282"/>
        <end position="313"/>
    </location>
</feature>
<dbReference type="Gene3D" id="3.40.50.10140">
    <property type="entry name" value="Toll/interleukin-1 receptor homology (TIR) domain"/>
    <property type="match status" value="1"/>
</dbReference>
<dbReference type="InterPro" id="IPR036322">
    <property type="entry name" value="WD40_repeat_dom_sf"/>
</dbReference>
<dbReference type="Pfam" id="PF12894">
    <property type="entry name" value="ANAPC4_WD40"/>
    <property type="match status" value="1"/>
</dbReference>
<dbReference type="SMART" id="SM00320">
    <property type="entry name" value="WD40"/>
    <property type="match status" value="6"/>
</dbReference>
<reference evidence="4 5" key="1">
    <citation type="submission" date="2020-04" db="EMBL/GenBank/DDBJ databases">
        <title>Genome sequence of Streptomyces galbus strain I339.</title>
        <authorList>
            <person name="Silva E.A.N."/>
            <person name="Merces M."/>
            <person name="Castelo Branco A.P.O.T."/>
            <person name="Vasconcelos P.C."/>
            <person name="Costa N.P."/>
            <person name="Marinho G.C.S."/>
            <person name="Oliveira C.J.B."/>
            <person name="Araujo D."/>
            <person name="Rodrigues Junior V.S."/>
            <person name="Almeida R."/>
            <person name="Silva Filho U.R."/>
            <person name="Andrade A.S.A."/>
            <person name="Cibulski S.P."/>
        </authorList>
    </citation>
    <scope>NUCLEOTIDE SEQUENCE [LARGE SCALE GENOMIC DNA]</scope>
    <source>
        <strain evidence="4 5">I339</strain>
    </source>
</reference>
<feature type="transmembrane region" description="Helical" evidence="2">
    <location>
        <begin position="196"/>
        <end position="217"/>
    </location>
</feature>
<proteinExistence type="predicted"/>
<keyword evidence="5" id="KW-1185">Reference proteome</keyword>
<dbReference type="Pfam" id="PF13676">
    <property type="entry name" value="TIR_2"/>
    <property type="match status" value="1"/>
</dbReference>
<dbReference type="Gene3D" id="2.130.10.10">
    <property type="entry name" value="YVTN repeat-like/Quinoprotein amine dehydrogenase"/>
    <property type="match status" value="3"/>
</dbReference>
<dbReference type="PROSITE" id="PS50082">
    <property type="entry name" value="WD_REPEATS_2"/>
    <property type="match status" value="2"/>
</dbReference>
<keyword evidence="1" id="KW-0853">WD repeat</keyword>
<feature type="repeat" description="WD" evidence="1">
    <location>
        <begin position="825"/>
        <end position="856"/>
    </location>
</feature>
<evidence type="ECO:0000256" key="1">
    <source>
        <dbReference type="PROSITE-ProRule" id="PRU00221"/>
    </source>
</evidence>
<evidence type="ECO:0000259" key="3">
    <source>
        <dbReference type="SMART" id="SM00255"/>
    </source>
</evidence>
<dbReference type="EMBL" id="JAAXMD010000029">
    <property type="protein sequence ID" value="NKQ23965.1"/>
    <property type="molecule type" value="Genomic_DNA"/>
</dbReference>
<dbReference type="InterPro" id="IPR015943">
    <property type="entry name" value="WD40/YVTN_repeat-like_dom_sf"/>
</dbReference>
<organism evidence="4 5">
    <name type="scientific">Streptomyces galbus</name>
    <dbReference type="NCBI Taxonomy" id="33898"/>
    <lineage>
        <taxon>Bacteria</taxon>
        <taxon>Bacillati</taxon>
        <taxon>Actinomycetota</taxon>
        <taxon>Actinomycetes</taxon>
        <taxon>Kitasatosporales</taxon>
        <taxon>Streptomycetaceae</taxon>
        <taxon>Streptomyces</taxon>
    </lineage>
</organism>
<evidence type="ECO:0000313" key="4">
    <source>
        <dbReference type="EMBL" id="NKQ23965.1"/>
    </source>
</evidence>
<dbReference type="SUPFAM" id="SSF52200">
    <property type="entry name" value="Toll/Interleukin receptor TIR domain"/>
    <property type="match status" value="1"/>
</dbReference>
<dbReference type="Proteomes" id="UP000744032">
    <property type="component" value="Unassembled WGS sequence"/>
</dbReference>
<protein>
    <submittedName>
        <fullName evidence="4">TIR domain-containing protein</fullName>
    </submittedName>
</protein>
<dbReference type="Pfam" id="PF00400">
    <property type="entry name" value="WD40"/>
    <property type="match status" value="2"/>
</dbReference>
<sequence>MGDFMRYAAFISYSHGADIHRADRVRRALHAFAKPWNSLRALRVFLDNAALSADPALWNTVEQALEESEHLILFASPEAARSPWVDKEVKWWRRGPRARKLLLVVTGGDLQWDHARGDFDRARSTCLPPSLYGFFEAEPRWVDLRWMGEDHPGDLRDPRFRACIADLAAPLHGRPKDELLGEDVSQRRRFRRFRRGMLAGMTALAVIASVTAVYAFLQRNTARHQARIATARQLAATALNLSGDDLEAASLLALQGYHVARTPETLSALYQMTVKSPHLVKFVHSDAKVTALALTPSARYAAAGTEEGSVTVWTADGAHQIGHLSVSGGVTGVTFSHDGRLLAAGTESGEVAVLDLNSHGVRRLSGGTESVSQLQFRPRDHVLATADSSGELRLYGPDGRDPVSAVATGSGPADLAFRGDGTEIAVIHLIGSELYDSALRKVKEWAEPIYPGDAHFPVVSSSGNCFGYAKYDFLLLYSVDGLGRSDVGRTADCGAQPSLPSREITSLAVSDSNKVAVGTSKGLTLALSQPSEGDDGSADDKVSVEELPGVKEPSVLTFSPGAGDRLASANGNTVALWDLGRAGLTMHHHNVTVQDSTEAVSPPSLTAGPGGAIALDYDGDEYTLSVMTPEGMVQGRQNDSVYYAVVFSPDGDRVYAVSSNNRVDTWVKAPGALKRVATHKVIPVTDTRLTDVAARRDGRVVALRSDGSTVLIDPSAEGDPPRVEDSGIYDYQKDRQGDLSEDGALLAVESERSLAHSKTSHVDLLELPTRHRMRRIGLGGALSALAVSARTHSLFTVIDANVLQSWDTRTGRLRWQSDGAGYAGLAIDPSGHWIATVSGDGTVWFWDSATGGRLASVDLPFAAGSHATTLGTGWQSSIVFSDDGRQLWSATEGGQLLSWDMTTDAWIKGLCDRVSRQLSPAERSRYLTSVSGNYRACAASDG</sequence>
<dbReference type="SUPFAM" id="SSF82171">
    <property type="entry name" value="DPP6 N-terminal domain-like"/>
    <property type="match status" value="1"/>
</dbReference>
<dbReference type="InterPro" id="IPR035897">
    <property type="entry name" value="Toll_tir_struct_dom_sf"/>
</dbReference>
<gene>
    <name evidence="4" type="ORF">HF200_05660</name>
</gene>
<accession>A0ABX1IFI2</accession>
<dbReference type="SMART" id="SM00255">
    <property type="entry name" value="TIR"/>
    <property type="match status" value="1"/>
</dbReference>
<dbReference type="InterPro" id="IPR024977">
    <property type="entry name" value="Apc4-like_WD40_dom"/>
</dbReference>
<evidence type="ECO:0000313" key="5">
    <source>
        <dbReference type="Proteomes" id="UP000744032"/>
    </source>
</evidence>
<dbReference type="InterPro" id="IPR000157">
    <property type="entry name" value="TIR_dom"/>
</dbReference>
<keyword evidence="2" id="KW-1133">Transmembrane helix</keyword>
<dbReference type="PANTHER" id="PTHR19879:SF9">
    <property type="entry name" value="TRANSCRIPTION INITIATION FACTOR TFIID SUBUNIT 5"/>
    <property type="match status" value="1"/>
</dbReference>
<dbReference type="InterPro" id="IPR001680">
    <property type="entry name" value="WD40_rpt"/>
</dbReference>
<keyword evidence="2" id="KW-0812">Transmembrane</keyword>
<name>A0ABX1IFI2_STRGB</name>
<evidence type="ECO:0000256" key="2">
    <source>
        <dbReference type="SAM" id="Phobius"/>
    </source>
</evidence>
<dbReference type="PANTHER" id="PTHR19879">
    <property type="entry name" value="TRANSCRIPTION INITIATION FACTOR TFIID"/>
    <property type="match status" value="1"/>
</dbReference>
<comment type="caution">
    <text evidence="4">The sequence shown here is derived from an EMBL/GenBank/DDBJ whole genome shotgun (WGS) entry which is preliminary data.</text>
</comment>
<keyword evidence="2" id="KW-0472">Membrane</keyword>
<dbReference type="SUPFAM" id="SSF50978">
    <property type="entry name" value="WD40 repeat-like"/>
    <property type="match status" value="1"/>
</dbReference>
<feature type="domain" description="TIR" evidence="3">
    <location>
        <begin position="6"/>
        <end position="151"/>
    </location>
</feature>